<keyword evidence="4" id="KW-1185">Reference proteome</keyword>
<feature type="region of interest" description="Disordered" evidence="1">
    <location>
        <begin position="35"/>
        <end position="80"/>
    </location>
</feature>
<dbReference type="AlphaFoldDB" id="A0A9P6LJN7"/>
<keyword evidence="2" id="KW-0472">Membrane</keyword>
<dbReference type="GeneID" id="62162586"/>
<keyword evidence="2" id="KW-0812">Transmembrane</keyword>
<dbReference type="EMBL" id="JAATWM020000020">
    <property type="protein sequence ID" value="KAF9875863.1"/>
    <property type="molecule type" value="Genomic_DNA"/>
</dbReference>
<name>A0A9P6LJN7_9PEZI</name>
<sequence length="316" mass="34177">MSILRLVLTRTSPSPTAHIFPTLRSCPLRTQLLRKSLPQQAPRRPFASSAPGSRAGRPTTTVSNPVASKPAAAGPGSSASAQQQHLPERLLIYQAGTGKIGFVAGLKITTIFVAAVFALVMEPAMLRSDTSLTDIGMACKFSPSHPLAIHKHSSHHLDTYLYQRQKANLAIPAVCALIPFAYVSYVSAPFVTHVFLRLPPHARQSRAFLERYVRSLPPTAQLEIGTLGLAGRPRATLVAAADLRPDPSRLGLVTHTRDVSALMARKKWYHYRPVSMFGLPAKEGKASSGGGGKSKNAAKDAWVYDMIRPMFGKTGR</sequence>
<reference evidence="3" key="2">
    <citation type="submission" date="2020-11" db="EMBL/GenBank/DDBJ databases">
        <title>Whole genome sequencing of Colletotrichum sp.</title>
        <authorList>
            <person name="Li H."/>
        </authorList>
    </citation>
    <scope>NUCLEOTIDE SEQUENCE</scope>
    <source>
        <strain evidence="3">CkLH20</strain>
    </source>
</reference>
<feature type="transmembrane region" description="Helical" evidence="2">
    <location>
        <begin position="169"/>
        <end position="196"/>
    </location>
</feature>
<evidence type="ECO:0000256" key="1">
    <source>
        <dbReference type="SAM" id="MobiDB-lite"/>
    </source>
</evidence>
<reference evidence="3" key="1">
    <citation type="submission" date="2020-03" db="EMBL/GenBank/DDBJ databases">
        <authorList>
            <person name="He L."/>
        </authorList>
    </citation>
    <scope>NUCLEOTIDE SEQUENCE</scope>
    <source>
        <strain evidence="3">CkLH20</strain>
    </source>
</reference>
<accession>A0A9P6LJN7</accession>
<evidence type="ECO:0000313" key="3">
    <source>
        <dbReference type="EMBL" id="KAF9875863.1"/>
    </source>
</evidence>
<organism evidence="3 4">
    <name type="scientific">Colletotrichum karsti</name>
    <dbReference type="NCBI Taxonomy" id="1095194"/>
    <lineage>
        <taxon>Eukaryota</taxon>
        <taxon>Fungi</taxon>
        <taxon>Dikarya</taxon>
        <taxon>Ascomycota</taxon>
        <taxon>Pezizomycotina</taxon>
        <taxon>Sordariomycetes</taxon>
        <taxon>Hypocreomycetidae</taxon>
        <taxon>Glomerellales</taxon>
        <taxon>Glomerellaceae</taxon>
        <taxon>Colletotrichum</taxon>
        <taxon>Colletotrichum boninense species complex</taxon>
    </lineage>
</organism>
<evidence type="ECO:0000256" key="2">
    <source>
        <dbReference type="SAM" id="Phobius"/>
    </source>
</evidence>
<feature type="compositionally biased region" description="Low complexity" evidence="1">
    <location>
        <begin position="67"/>
        <end position="80"/>
    </location>
</feature>
<gene>
    <name evidence="3" type="ORF">CkaCkLH20_06795</name>
</gene>
<dbReference type="Proteomes" id="UP000781932">
    <property type="component" value="Unassembled WGS sequence"/>
</dbReference>
<proteinExistence type="predicted"/>
<dbReference type="OrthoDB" id="2386090at2759"/>
<feature type="transmembrane region" description="Helical" evidence="2">
    <location>
        <begin position="100"/>
        <end position="121"/>
    </location>
</feature>
<evidence type="ECO:0000313" key="4">
    <source>
        <dbReference type="Proteomes" id="UP000781932"/>
    </source>
</evidence>
<keyword evidence="2" id="KW-1133">Transmembrane helix</keyword>
<dbReference type="RefSeq" id="XP_038745324.1">
    <property type="nucleotide sequence ID" value="XM_038889512.1"/>
</dbReference>
<protein>
    <submittedName>
        <fullName evidence="3">Uncharacterized protein</fullName>
    </submittedName>
</protein>
<comment type="caution">
    <text evidence="3">The sequence shown here is derived from an EMBL/GenBank/DDBJ whole genome shotgun (WGS) entry which is preliminary data.</text>
</comment>